<dbReference type="EMBL" id="GBXM01097667">
    <property type="protein sequence ID" value="JAH10910.1"/>
    <property type="molecule type" value="Transcribed_RNA"/>
</dbReference>
<protein>
    <submittedName>
        <fullName evidence="1">Uncharacterized protein</fullName>
    </submittedName>
</protein>
<sequence length="16" mass="1828">MCIHILLDNSLLRSIS</sequence>
<evidence type="ECO:0000313" key="1">
    <source>
        <dbReference type="EMBL" id="JAH10910.1"/>
    </source>
</evidence>
<organism evidence="1">
    <name type="scientific">Anguilla anguilla</name>
    <name type="common">European freshwater eel</name>
    <name type="synonym">Muraena anguilla</name>
    <dbReference type="NCBI Taxonomy" id="7936"/>
    <lineage>
        <taxon>Eukaryota</taxon>
        <taxon>Metazoa</taxon>
        <taxon>Chordata</taxon>
        <taxon>Craniata</taxon>
        <taxon>Vertebrata</taxon>
        <taxon>Euteleostomi</taxon>
        <taxon>Actinopterygii</taxon>
        <taxon>Neopterygii</taxon>
        <taxon>Teleostei</taxon>
        <taxon>Anguilliformes</taxon>
        <taxon>Anguillidae</taxon>
        <taxon>Anguilla</taxon>
    </lineage>
</organism>
<proteinExistence type="predicted"/>
<accession>A0A0E9Q3K2</accession>
<dbReference type="AlphaFoldDB" id="A0A0E9Q3K2"/>
<reference evidence="1" key="2">
    <citation type="journal article" date="2015" name="Fish Shellfish Immunol.">
        <title>Early steps in the European eel (Anguilla anguilla)-Vibrio vulnificus interaction in the gills: Role of the RtxA13 toxin.</title>
        <authorList>
            <person name="Callol A."/>
            <person name="Pajuelo D."/>
            <person name="Ebbesson L."/>
            <person name="Teles M."/>
            <person name="MacKenzie S."/>
            <person name="Amaro C."/>
        </authorList>
    </citation>
    <scope>NUCLEOTIDE SEQUENCE</scope>
</reference>
<reference evidence="1" key="1">
    <citation type="submission" date="2014-11" db="EMBL/GenBank/DDBJ databases">
        <authorList>
            <person name="Amaro Gonzalez C."/>
        </authorList>
    </citation>
    <scope>NUCLEOTIDE SEQUENCE</scope>
</reference>
<name>A0A0E9Q3K2_ANGAN</name>